<dbReference type="EMBL" id="KP795485">
    <property type="protein sequence ID" value="AKN36297.1"/>
    <property type="molecule type" value="Genomic_DNA"/>
</dbReference>
<dbReference type="AlphaFoldDB" id="A0A0H3ZPD1"/>
<evidence type="ECO:0000313" key="1">
    <source>
        <dbReference type="EMBL" id="AKN36297.1"/>
    </source>
</evidence>
<protein>
    <submittedName>
        <fullName evidence="1">L-proline glycine betaine binding ABC transporter protein ProX</fullName>
    </submittedName>
</protein>
<proteinExistence type="predicted"/>
<reference evidence="1" key="1">
    <citation type="journal article" date="2015" name="MBio">
        <title>Eco-Evolutionary Dynamics of Episomes among Ecologically Cohesive Bacterial Populations.</title>
        <authorList>
            <person name="Xue H."/>
            <person name="Cordero O.X."/>
            <person name="Camas F.M."/>
            <person name="Trimble W."/>
            <person name="Meyer F."/>
            <person name="Guglielmini J."/>
            <person name="Rocha E.P."/>
            <person name="Polz M.F."/>
        </authorList>
    </citation>
    <scope>NUCLEOTIDE SEQUENCE</scope>
    <source>
        <strain evidence="1">FF_112</strain>
    </source>
</reference>
<accession>A0A0H3ZPD1</accession>
<name>A0A0H3ZPD1_9VIBR</name>
<sequence>MRLDFKVYIFGGSSTGPVLGMIFELETKIDGNDKVRHAQIKIDEFMSASTKPFDIVQMVHSCRGEQRFIRLQVARTLLSYEVSTVKGLNKNEFHKIEH</sequence>
<organism evidence="1">
    <name type="scientific">Vibrio tasmaniensis</name>
    <dbReference type="NCBI Taxonomy" id="212663"/>
    <lineage>
        <taxon>Bacteria</taxon>
        <taxon>Pseudomonadati</taxon>
        <taxon>Pseudomonadota</taxon>
        <taxon>Gammaproteobacteria</taxon>
        <taxon>Vibrionales</taxon>
        <taxon>Vibrionaceae</taxon>
        <taxon>Vibrio</taxon>
    </lineage>
</organism>